<dbReference type="InterPro" id="IPR009081">
    <property type="entry name" value="PP-bd_ACP"/>
</dbReference>
<dbReference type="Gene3D" id="3.30.559.30">
    <property type="entry name" value="Nonribosomal peptide synthetase, condensation domain"/>
    <property type="match status" value="2"/>
</dbReference>
<dbReference type="SUPFAM" id="SSF47336">
    <property type="entry name" value="ACP-like"/>
    <property type="match status" value="2"/>
</dbReference>
<dbReference type="InterPro" id="IPR025110">
    <property type="entry name" value="AMP-bd_C"/>
</dbReference>
<dbReference type="FunFam" id="3.40.50.12780:FF:000012">
    <property type="entry name" value="Non-ribosomal peptide synthetase"/>
    <property type="match status" value="1"/>
</dbReference>
<dbReference type="NCBIfam" id="TIGR01733">
    <property type="entry name" value="AA-adenyl-dom"/>
    <property type="match status" value="2"/>
</dbReference>
<dbReference type="PROSITE" id="PS50075">
    <property type="entry name" value="CARRIER"/>
    <property type="match status" value="2"/>
</dbReference>
<evidence type="ECO:0000256" key="3">
    <source>
        <dbReference type="ARBA" id="ARBA00022450"/>
    </source>
</evidence>
<dbReference type="SUPFAM" id="SSF51735">
    <property type="entry name" value="NAD(P)-binding Rossmann-fold domains"/>
    <property type="match status" value="1"/>
</dbReference>
<gene>
    <name evidence="8" type="ORF">HA039_00905</name>
</gene>
<dbReference type="Gene3D" id="3.40.50.1820">
    <property type="entry name" value="alpha/beta hydrolase"/>
    <property type="match status" value="1"/>
</dbReference>
<dbReference type="InterPro" id="IPR036291">
    <property type="entry name" value="NAD(P)-bd_dom_sf"/>
</dbReference>
<dbReference type="InterPro" id="IPR029058">
    <property type="entry name" value="AB_hydrolase_fold"/>
</dbReference>
<dbReference type="PROSITE" id="PS00012">
    <property type="entry name" value="PHOSPHOPANTETHEINE"/>
    <property type="match status" value="1"/>
</dbReference>
<dbReference type="Gene3D" id="3.30.300.30">
    <property type="match status" value="2"/>
</dbReference>
<dbReference type="GO" id="GO:0031177">
    <property type="term" value="F:phosphopantetheine binding"/>
    <property type="evidence" value="ECO:0007669"/>
    <property type="project" value="InterPro"/>
</dbReference>
<dbReference type="RefSeq" id="WP_167022277.1">
    <property type="nucleotide sequence ID" value="NZ_CP050177.1"/>
</dbReference>
<dbReference type="Proteomes" id="UP000501179">
    <property type="component" value="Chromosome"/>
</dbReference>
<protein>
    <submittedName>
        <fullName evidence="8">Amino acid adenylation domain-containing protein</fullName>
    </submittedName>
</protein>
<keyword evidence="5" id="KW-0436">Ligase</keyword>
<dbReference type="PANTHER" id="PTHR45527:SF1">
    <property type="entry name" value="FATTY ACID SYNTHASE"/>
    <property type="match status" value="1"/>
</dbReference>
<dbReference type="SMART" id="SM00823">
    <property type="entry name" value="PKS_PP"/>
    <property type="match status" value="2"/>
</dbReference>
<dbReference type="InterPro" id="IPR000873">
    <property type="entry name" value="AMP-dep_synth/lig_dom"/>
</dbReference>
<comment type="cofactor">
    <cofactor evidence="1">
        <name>pantetheine 4'-phosphate</name>
        <dbReference type="ChEBI" id="CHEBI:47942"/>
    </cofactor>
</comment>
<evidence type="ECO:0000313" key="8">
    <source>
        <dbReference type="EMBL" id="QIQ01043.1"/>
    </source>
</evidence>
<dbReference type="SUPFAM" id="SSF56801">
    <property type="entry name" value="Acetyl-CoA synthetase-like"/>
    <property type="match status" value="2"/>
</dbReference>
<dbReference type="Pfam" id="PF00668">
    <property type="entry name" value="Condensation"/>
    <property type="match status" value="2"/>
</dbReference>
<comment type="similarity">
    <text evidence="2">Belongs to the ATP-dependent AMP-binding enzyme family.</text>
</comment>
<dbReference type="Pfam" id="PF07993">
    <property type="entry name" value="NAD_binding_4"/>
    <property type="match status" value="1"/>
</dbReference>
<dbReference type="PROSITE" id="PS00455">
    <property type="entry name" value="AMP_BINDING"/>
    <property type="match status" value="2"/>
</dbReference>
<dbReference type="GO" id="GO:0008610">
    <property type="term" value="P:lipid biosynthetic process"/>
    <property type="evidence" value="ECO:0007669"/>
    <property type="project" value="UniProtKB-ARBA"/>
</dbReference>
<dbReference type="Gene3D" id="3.30.559.10">
    <property type="entry name" value="Chloramphenicol acetyltransferase-like domain"/>
    <property type="match status" value="2"/>
</dbReference>
<keyword evidence="4" id="KW-0597">Phosphoprotein</keyword>
<dbReference type="PANTHER" id="PTHR45527">
    <property type="entry name" value="NONRIBOSOMAL PEPTIDE SYNTHETASE"/>
    <property type="match status" value="1"/>
</dbReference>
<sequence length="2539" mass="268973">MTGFQLEDVLPLTPLQAGMHFHALYDSHAVDVYTAQFVFDLEGSVSVPTLRAAIAGLLRRHANLRVGFLHEDLDEPVQAVAAEVAVPLEELDLSGADATGTSGERVAAFLAADRTRRFDLTTPPLLRFTLVRTAPRRHRLVMTSHHILLDGWSMPVLVRELFELYASRGDDSALPRVAPYRTYLAWLAQQDRTAALDTWRSALAGVEAPTLLAGRRGADVPDAGELPETLVLDLDPATTLRLRETARAQRLTLNTLVQGAWGLLLAHLTGRRDVLFGTTVSGRPPEIPGVESMVGLFINTVPVRLRPAPGETLAALLTRLQEEQGRLLGSQFVGLTEIRGLTGLDELFDTLAVFENYPLDAEALRTAQQGLPDLAVTGFSGTDAAHYPLTLTIAPGDTLSITFGYRAAVLDRAEVARTVARLRRLLTVMADGLDTRADAVPVLLDGERDTLLAHGRGADLTGTDLDLGVPDAVARHALRHPDAVAVTGAAEELTYRQLTEVSDELARTLTGLGIGAEDGVGILLGRSAALVTGSLGTLRAGAAYVPLDPRWPAERLARVAGVAAVRALVVDESTRAHPWVDRLGPDVPVVTVDAAGRVRHGGPAAPGTLPAVPGGTRLAYVMFTSGSTGLPKGVGVTHADITALAAERTWGGGAADAVLLHSAYVFDASTFEIWVPLLNGGRVVVAPEGTLQPAVLRDLTALYGVTAAFLTTALFNVVAETDPGALGLLRLAASGGEAAAPGVLQRLAAAHPGTVFLNAYGPTETTTFATLHHVRAGDTPGRVPPIGRPLDGTRGYVLDAALRLVPPGAEGELYVAGPGVARGYLGRPALTADRFVPDPFAADGSRMYRTGDLVRRDTGGALHHVARADQQIKLRGHRVEPGEIEAVLRTDPSVRAACVLVREDLPGDRTLTAYVVPAPGHTPDPDRLAAHVGHHLPAYLVPAAIQPLDALPLTPNGKLDRAALPAPATAPGVAGRAPRGAHEEILAGLFADVLGVPRVGVDDSFFALGGHSLLATRLVGRVRTALGTESEIRTLFENPTVATFAAALQDAARPARPALVPGERPAVLPLSYAQQRLWFLHRLDGPSATYNIPLVLRLDGPLDTDALRRALHDLVTRHPALRTVFPGDGGGPRQHVTAPDDVRLPFAVESAAPGDLPGRIGSAVTEPIDIEHQLPLRATLLRLSDDAHVLVLVVHHIAADGSSLAPLTRDLGVAYRARTRAGRPRWAPLPVDYADYTLWQRRLLGDENDPDSLVARQLAHWKEALGGLPEMIDLPWDRPRPAAPRHTGATHAFALPADTARRIADLARGSGCSVFMVLQAALSMTLSRHGAGDDIPLGTVVAGRTDEATSDLVGFFVNTLVLRTDLTGDPTFLELLDRVKEFDLSAHAHQDVPFERLVELLNPARSQNHHPLFQTALVLQNHTPTAPADLPGLTVTGVPADLGVSKFDLSFTFTETYDAAGTRNGMGASVDYATELFDAATVRGLAERLVLLLDAVTTDPERPLRAYDVLTAAERARLAAWGTGPAEDGPAATVPELFARWARRTPDAPAVRDADATLTYAQLDHRADALARHLTARGIGPEDRVAVALPRTRDLVVALLGILKAGAAYVPLDPAYPAARLSYMLDDARPRLLLTTRAVHRELPDSPVPCLYADDLGDAPRPGPADAGDPPTDRPAPAPSLLPAHPAYVIYTSGSTGRPKGVVVTHRGIGAMARTQSERLRVGPGSRVLHLASVSFDAAFWELCMGLLSGACLEIDERDALLPGPTLAALVRARGVTHLTLPPAALAVMPPDSLPAGTTMVLAGEACSPALVHTWARDRFLTNAYGPTETTVCATMSAFQHADGPLAPDRTVPVGVPVDGTRVHVLDDRLAPVPPGVVGELYVSGAGLARGYHGRAALTASRFVAAPFGPPGGRMYRTGDLVRWTADGQLVYVSRVDDQVKLRGFRIELGEIEAVLTALPGVGAACAVVREDRPGDRRLVAYTVPEAGTAGPDEAALRSHLTATLPAHLVPAAFVRLDALPVTPNGKTDRRALPAPDLAVTAGGRAPRTDRERALCEVFARTLGRPEVGVTDDFFVLGGHSLLAVTLVQRIEERCGHRVSLRALFAAPTVEGVDRLLGRKACDPAAETPTAAPDLAAAPDLTAEVRLAPDITGAGRDVRRTAPAPASHGPSRPASRPTARPLLTGASGFLGAFLLRDLLDTTGGPVDCLVRARDERSAGERLRGNLERYGLWRPRYETLIHPVPGDLAAPGLGLSPADRTALVRRLGPVLHNGARVNFAAPYGDLRAPNVGGTEELLRLLADSASPGMHYISTTGVHAPAPGPDPVTITESTPAGPAADLPDGYARSKWVAEGLIGLARERGLPVTVYRPGRISGDTTTGACQDRDLLWQLIKGCLQAGAVPDLPYGSTDWVPVDHVSAAIVALSAAGQTGAETYHLTNPDAPGLDRVFDTAARLGHVLRTVPAPDWQTLVAARPDNAAQLFLGDEAHPHHGTTDHRHFDSAQTAKAAATLGAHLPPLTDEVLTRYLTYFHDTGFLPRP</sequence>
<accession>A0A6G9GS11</accession>
<dbReference type="InterPro" id="IPR020806">
    <property type="entry name" value="PKS_PP-bd"/>
</dbReference>
<dbReference type="GO" id="GO:0009239">
    <property type="term" value="P:enterobactin biosynthetic process"/>
    <property type="evidence" value="ECO:0007669"/>
    <property type="project" value="TreeGrafter"/>
</dbReference>
<dbReference type="EMBL" id="CP050177">
    <property type="protein sequence ID" value="QIQ01043.1"/>
    <property type="molecule type" value="Genomic_DNA"/>
</dbReference>
<dbReference type="GO" id="GO:0005829">
    <property type="term" value="C:cytosol"/>
    <property type="evidence" value="ECO:0007669"/>
    <property type="project" value="TreeGrafter"/>
</dbReference>
<feature type="domain" description="Carrier" evidence="7">
    <location>
        <begin position="2046"/>
        <end position="2121"/>
    </location>
</feature>
<dbReference type="Gene3D" id="1.10.1200.10">
    <property type="entry name" value="ACP-like"/>
    <property type="match status" value="1"/>
</dbReference>
<dbReference type="InterPro" id="IPR001242">
    <property type="entry name" value="Condensation_dom"/>
</dbReference>
<dbReference type="FunFam" id="3.40.50.980:FF:000001">
    <property type="entry name" value="Non-ribosomal peptide synthetase"/>
    <property type="match status" value="1"/>
</dbReference>
<dbReference type="GO" id="GO:0043041">
    <property type="term" value="P:amino acid activation for nonribosomal peptide biosynthetic process"/>
    <property type="evidence" value="ECO:0007669"/>
    <property type="project" value="TreeGrafter"/>
</dbReference>
<dbReference type="Pfam" id="PF00550">
    <property type="entry name" value="PP-binding"/>
    <property type="match status" value="2"/>
</dbReference>
<dbReference type="Gene3D" id="3.40.50.720">
    <property type="entry name" value="NAD(P)-binding Rossmann-like Domain"/>
    <property type="match status" value="1"/>
</dbReference>
<dbReference type="FunFam" id="1.10.1200.10:FF:000016">
    <property type="entry name" value="Non-ribosomal peptide synthase"/>
    <property type="match status" value="2"/>
</dbReference>
<evidence type="ECO:0000256" key="1">
    <source>
        <dbReference type="ARBA" id="ARBA00001957"/>
    </source>
</evidence>
<keyword evidence="9" id="KW-1185">Reference proteome</keyword>
<dbReference type="KEGG" id="slia:HA039_00905"/>
<dbReference type="CDD" id="cd19543">
    <property type="entry name" value="DCL_NRPS"/>
    <property type="match status" value="1"/>
</dbReference>
<reference evidence="8 9" key="1">
    <citation type="submission" date="2020-03" db="EMBL/GenBank/DDBJ databases">
        <title>A novel species.</title>
        <authorList>
            <person name="Gao J."/>
        </authorList>
    </citation>
    <scope>NUCLEOTIDE SEQUENCE [LARGE SCALE GENOMIC DNA]</scope>
    <source>
        <strain evidence="8 9">QMT-12</strain>
    </source>
</reference>
<organism evidence="8 9">
    <name type="scientific">Streptomyces liangshanensis</name>
    <dbReference type="NCBI Taxonomy" id="2717324"/>
    <lineage>
        <taxon>Bacteria</taxon>
        <taxon>Bacillati</taxon>
        <taxon>Actinomycetota</taxon>
        <taxon>Actinomycetes</taxon>
        <taxon>Kitasatosporales</taxon>
        <taxon>Streptomycetaceae</taxon>
        <taxon>Streptomyces</taxon>
    </lineage>
</organism>
<feature type="domain" description="Carrier" evidence="7">
    <location>
        <begin position="977"/>
        <end position="1052"/>
    </location>
</feature>
<feature type="compositionally biased region" description="Low complexity" evidence="6">
    <location>
        <begin position="2170"/>
        <end position="2181"/>
    </location>
</feature>
<name>A0A6G9GS11_9ACTN</name>
<dbReference type="InterPro" id="IPR045851">
    <property type="entry name" value="AMP-bd_C_sf"/>
</dbReference>
<dbReference type="FunFam" id="3.30.300.30:FF:000010">
    <property type="entry name" value="Enterobactin synthetase component F"/>
    <property type="match status" value="2"/>
</dbReference>
<evidence type="ECO:0000256" key="5">
    <source>
        <dbReference type="ARBA" id="ARBA00022598"/>
    </source>
</evidence>
<dbReference type="CDD" id="cd17652">
    <property type="entry name" value="A_NRPS_CmdD_like"/>
    <property type="match status" value="1"/>
</dbReference>
<dbReference type="Gene3D" id="2.30.38.10">
    <property type="entry name" value="Luciferase, Domain 3"/>
    <property type="match status" value="2"/>
</dbReference>
<dbReference type="FunFam" id="2.30.38.10:FF:000001">
    <property type="entry name" value="Non-ribosomal peptide synthetase PvdI"/>
    <property type="match status" value="2"/>
</dbReference>
<dbReference type="GO" id="GO:0072330">
    <property type="term" value="P:monocarboxylic acid biosynthetic process"/>
    <property type="evidence" value="ECO:0007669"/>
    <property type="project" value="UniProtKB-ARBA"/>
</dbReference>
<evidence type="ECO:0000256" key="6">
    <source>
        <dbReference type="SAM" id="MobiDB-lite"/>
    </source>
</evidence>
<dbReference type="InterPro" id="IPR010071">
    <property type="entry name" value="AA_adenyl_dom"/>
</dbReference>
<dbReference type="CDD" id="cd05235">
    <property type="entry name" value="SDR_e1"/>
    <property type="match status" value="1"/>
</dbReference>
<dbReference type="GO" id="GO:0047527">
    <property type="term" value="F:2,3-dihydroxybenzoate-serine ligase activity"/>
    <property type="evidence" value="ECO:0007669"/>
    <property type="project" value="TreeGrafter"/>
</dbReference>
<dbReference type="Pfam" id="PF00501">
    <property type="entry name" value="AMP-binding"/>
    <property type="match status" value="2"/>
</dbReference>
<dbReference type="GO" id="GO:0009366">
    <property type="term" value="C:enterobactin synthetase complex"/>
    <property type="evidence" value="ECO:0007669"/>
    <property type="project" value="TreeGrafter"/>
</dbReference>
<dbReference type="InterPro" id="IPR013120">
    <property type="entry name" value="FAR_NAD-bd"/>
</dbReference>
<dbReference type="InterPro" id="IPR006162">
    <property type="entry name" value="Ppantetheine_attach_site"/>
</dbReference>
<evidence type="ECO:0000313" key="9">
    <source>
        <dbReference type="Proteomes" id="UP000501179"/>
    </source>
</evidence>
<dbReference type="InterPro" id="IPR036736">
    <property type="entry name" value="ACP-like_sf"/>
</dbReference>
<feature type="region of interest" description="Disordered" evidence="6">
    <location>
        <begin position="2152"/>
        <end position="2181"/>
    </location>
</feature>
<dbReference type="InterPro" id="IPR020845">
    <property type="entry name" value="AMP-binding_CS"/>
</dbReference>
<dbReference type="Gene3D" id="3.40.50.980">
    <property type="match status" value="4"/>
</dbReference>
<feature type="region of interest" description="Disordered" evidence="6">
    <location>
        <begin position="2316"/>
        <end position="2341"/>
    </location>
</feature>
<dbReference type="SUPFAM" id="SSF52777">
    <property type="entry name" value="CoA-dependent acyltransferases"/>
    <property type="match status" value="4"/>
</dbReference>
<dbReference type="CDD" id="cd12117">
    <property type="entry name" value="A_NRPS_Srf_like"/>
    <property type="match status" value="1"/>
</dbReference>
<dbReference type="CDD" id="cd19540">
    <property type="entry name" value="LCL_NRPS-like"/>
    <property type="match status" value="1"/>
</dbReference>
<evidence type="ECO:0000256" key="2">
    <source>
        <dbReference type="ARBA" id="ARBA00006432"/>
    </source>
</evidence>
<evidence type="ECO:0000259" key="7">
    <source>
        <dbReference type="PROSITE" id="PS50075"/>
    </source>
</evidence>
<feature type="region of interest" description="Disordered" evidence="6">
    <location>
        <begin position="1651"/>
        <end position="1679"/>
    </location>
</feature>
<proteinExistence type="inferred from homology"/>
<dbReference type="NCBIfam" id="TIGR01746">
    <property type="entry name" value="Thioester-redct"/>
    <property type="match status" value="1"/>
</dbReference>
<evidence type="ECO:0000256" key="4">
    <source>
        <dbReference type="ARBA" id="ARBA00022553"/>
    </source>
</evidence>
<keyword evidence="3" id="KW-0596">Phosphopantetheine</keyword>
<dbReference type="Pfam" id="PF13193">
    <property type="entry name" value="AMP-binding_C"/>
    <property type="match status" value="2"/>
</dbReference>
<dbReference type="InterPro" id="IPR010080">
    <property type="entry name" value="Thioester_reductase-like_dom"/>
</dbReference>
<dbReference type="InterPro" id="IPR023213">
    <property type="entry name" value="CAT-like_dom_sf"/>
</dbReference>